<comment type="caution">
    <text evidence="10">The sequence shown here is derived from an EMBL/GenBank/DDBJ whole genome shotgun (WGS) entry which is preliminary data.</text>
</comment>
<reference evidence="10 11" key="1">
    <citation type="journal article" date="2020" name="G3 (Bethesda)">
        <title>Improved Reference Genome for Cyclotella cryptica CCMP332, a Model for Cell Wall Morphogenesis, Salinity Adaptation, and Lipid Production in Diatoms (Bacillariophyta).</title>
        <authorList>
            <person name="Roberts W.R."/>
            <person name="Downey K.M."/>
            <person name="Ruck E.C."/>
            <person name="Traller J.C."/>
            <person name="Alverson A.J."/>
        </authorList>
    </citation>
    <scope>NUCLEOTIDE SEQUENCE [LARGE SCALE GENOMIC DNA]</scope>
    <source>
        <strain evidence="10 11">CCMP332</strain>
    </source>
</reference>
<feature type="region of interest" description="Disordered" evidence="9">
    <location>
        <begin position="37"/>
        <end position="77"/>
    </location>
</feature>
<feature type="compositionally biased region" description="Polar residues" evidence="9">
    <location>
        <begin position="52"/>
        <end position="74"/>
    </location>
</feature>
<feature type="compositionally biased region" description="Polar residues" evidence="9">
    <location>
        <begin position="130"/>
        <end position="152"/>
    </location>
</feature>
<dbReference type="InterPro" id="IPR033335">
    <property type="entry name" value="JUPITER"/>
</dbReference>
<evidence type="ECO:0000256" key="8">
    <source>
        <dbReference type="ARBA" id="ARBA00023242"/>
    </source>
</evidence>
<protein>
    <recommendedName>
        <fullName evidence="5">Microtubule-associated protein Jupiter</fullName>
    </recommendedName>
</protein>
<keyword evidence="11" id="KW-1185">Reference proteome</keyword>
<evidence type="ECO:0000256" key="3">
    <source>
        <dbReference type="ARBA" id="ARBA00004496"/>
    </source>
</evidence>
<keyword evidence="7" id="KW-0597">Phosphoprotein</keyword>
<evidence type="ECO:0000256" key="7">
    <source>
        <dbReference type="ARBA" id="ARBA00022553"/>
    </source>
</evidence>
<name>A0ABD3PHB3_9STRA</name>
<evidence type="ECO:0000256" key="5">
    <source>
        <dbReference type="ARBA" id="ARBA00021471"/>
    </source>
</evidence>
<dbReference type="AlphaFoldDB" id="A0ABD3PHB3"/>
<sequence length="175" mass="18254">MNDNQNYFVTRSTSRVLSVPGGKCSIDIFGDADSNSINNNNRGSNKSNQSSAVTTAPSTSRYGTNAASNPSTQPVPDAAQIKNEAARNKHRAMDESYDLFGLAPAAAPKPAKAAVADNEEEEATAAGVSSAKTTSVSSNQFASANTTNSYNVITDRPTSRVLQPPGGKSSDFIFG</sequence>
<comment type="subcellular location">
    <subcellularLocation>
        <location evidence="3">Cytoplasm</location>
    </subcellularLocation>
    <subcellularLocation>
        <location evidence="2">Nucleus</location>
    </subcellularLocation>
</comment>
<dbReference type="PANTHER" id="PTHR34930:SF2">
    <property type="entry name" value="MICROTUBULE-ASSOCIATED PROTEIN JUPITER"/>
    <property type="match status" value="1"/>
</dbReference>
<evidence type="ECO:0000313" key="10">
    <source>
        <dbReference type="EMBL" id="KAL3787019.1"/>
    </source>
</evidence>
<keyword evidence="6" id="KW-0963">Cytoplasm</keyword>
<evidence type="ECO:0000256" key="4">
    <source>
        <dbReference type="ARBA" id="ARBA00005344"/>
    </source>
</evidence>
<evidence type="ECO:0000256" key="6">
    <source>
        <dbReference type="ARBA" id="ARBA00022490"/>
    </source>
</evidence>
<feature type="compositionally biased region" description="Low complexity" evidence="9">
    <location>
        <begin position="37"/>
        <end position="51"/>
    </location>
</feature>
<accession>A0ABD3PHB3</accession>
<evidence type="ECO:0000256" key="9">
    <source>
        <dbReference type="SAM" id="MobiDB-lite"/>
    </source>
</evidence>
<dbReference type="EMBL" id="JABMIG020000183">
    <property type="protein sequence ID" value="KAL3787019.1"/>
    <property type="molecule type" value="Genomic_DNA"/>
</dbReference>
<evidence type="ECO:0000256" key="1">
    <source>
        <dbReference type="ARBA" id="ARBA00003805"/>
    </source>
</evidence>
<feature type="region of interest" description="Disordered" evidence="9">
    <location>
        <begin position="111"/>
        <end position="175"/>
    </location>
</feature>
<comment type="similarity">
    <text evidence="4">Belongs to the MAP Jupiter family.</text>
</comment>
<dbReference type="Proteomes" id="UP001516023">
    <property type="component" value="Unassembled WGS sequence"/>
</dbReference>
<evidence type="ECO:0000256" key="2">
    <source>
        <dbReference type="ARBA" id="ARBA00004123"/>
    </source>
</evidence>
<comment type="function">
    <text evidence="1">Binds to all microtubule populations.</text>
</comment>
<gene>
    <name evidence="10" type="ORF">HJC23_010636</name>
</gene>
<dbReference type="PANTHER" id="PTHR34930">
    <property type="entry name" value="GEO05313P1"/>
    <property type="match status" value="1"/>
</dbReference>
<organism evidence="10 11">
    <name type="scientific">Cyclotella cryptica</name>
    <dbReference type="NCBI Taxonomy" id="29204"/>
    <lineage>
        <taxon>Eukaryota</taxon>
        <taxon>Sar</taxon>
        <taxon>Stramenopiles</taxon>
        <taxon>Ochrophyta</taxon>
        <taxon>Bacillariophyta</taxon>
        <taxon>Coscinodiscophyceae</taxon>
        <taxon>Thalassiosirophycidae</taxon>
        <taxon>Stephanodiscales</taxon>
        <taxon>Stephanodiscaceae</taxon>
        <taxon>Cyclotella</taxon>
    </lineage>
</organism>
<evidence type="ECO:0000313" key="11">
    <source>
        <dbReference type="Proteomes" id="UP001516023"/>
    </source>
</evidence>
<dbReference type="GO" id="GO:0005634">
    <property type="term" value="C:nucleus"/>
    <property type="evidence" value="ECO:0007669"/>
    <property type="project" value="UniProtKB-SubCell"/>
</dbReference>
<proteinExistence type="inferred from homology"/>
<keyword evidence="8" id="KW-0539">Nucleus</keyword>
<dbReference type="GO" id="GO:0005737">
    <property type="term" value="C:cytoplasm"/>
    <property type="evidence" value="ECO:0007669"/>
    <property type="project" value="UniProtKB-SubCell"/>
</dbReference>